<organism evidence="1 2">
    <name type="scientific">Rhodococcus triatomae</name>
    <dbReference type="NCBI Taxonomy" id="300028"/>
    <lineage>
        <taxon>Bacteria</taxon>
        <taxon>Bacillati</taxon>
        <taxon>Actinomycetota</taxon>
        <taxon>Actinomycetes</taxon>
        <taxon>Mycobacteriales</taxon>
        <taxon>Nocardiaceae</taxon>
        <taxon>Rhodococcus</taxon>
    </lineage>
</organism>
<dbReference type="Gene3D" id="3.20.20.60">
    <property type="entry name" value="Phosphoenolpyruvate-binding domains"/>
    <property type="match status" value="1"/>
</dbReference>
<dbReference type="SUPFAM" id="SSF51621">
    <property type="entry name" value="Phosphoenolpyruvate/pyruvate domain"/>
    <property type="match status" value="1"/>
</dbReference>
<dbReference type="InterPro" id="IPR040442">
    <property type="entry name" value="Pyrv_kinase-like_dom_sf"/>
</dbReference>
<proteinExistence type="predicted"/>
<gene>
    <name evidence="1" type="ORF">SAMN05444695_108144</name>
</gene>
<dbReference type="GO" id="GO:0016829">
    <property type="term" value="F:lyase activity"/>
    <property type="evidence" value="ECO:0007669"/>
    <property type="project" value="UniProtKB-KW"/>
</dbReference>
<dbReference type="CDD" id="cd00377">
    <property type="entry name" value="ICL_PEPM"/>
    <property type="match status" value="1"/>
</dbReference>
<dbReference type="Proteomes" id="UP000183263">
    <property type="component" value="Unassembled WGS sequence"/>
</dbReference>
<protein>
    <submittedName>
        <fullName evidence="1">2-Methylisocitrate lyase, PEP mutase family</fullName>
    </submittedName>
</protein>
<dbReference type="InterPro" id="IPR039556">
    <property type="entry name" value="ICL/PEPM"/>
</dbReference>
<dbReference type="AlphaFoldDB" id="A0A1G8LEM5"/>
<keyword evidence="2" id="KW-1185">Reference proteome</keyword>
<dbReference type="InterPro" id="IPR015813">
    <property type="entry name" value="Pyrv/PenolPyrv_kinase-like_dom"/>
</dbReference>
<evidence type="ECO:0000313" key="2">
    <source>
        <dbReference type="Proteomes" id="UP000183263"/>
    </source>
</evidence>
<keyword evidence="1" id="KW-0456">Lyase</keyword>
<reference evidence="1 2" key="1">
    <citation type="submission" date="2016-10" db="EMBL/GenBank/DDBJ databases">
        <authorList>
            <person name="de Groot N.N."/>
        </authorList>
    </citation>
    <scope>NUCLEOTIDE SEQUENCE [LARGE SCALE GENOMIC DNA]</scope>
    <source>
        <strain evidence="1 2">DSM 44892</strain>
    </source>
</reference>
<dbReference type="Pfam" id="PF13714">
    <property type="entry name" value="PEP_mutase"/>
    <property type="match status" value="1"/>
</dbReference>
<dbReference type="PANTHER" id="PTHR42905:SF16">
    <property type="entry name" value="CARBOXYPHOSPHONOENOLPYRUVATE PHOSPHONOMUTASE-LIKE PROTEIN (AFU_ORTHOLOGUE AFUA_5G07230)"/>
    <property type="match status" value="1"/>
</dbReference>
<dbReference type="PANTHER" id="PTHR42905">
    <property type="entry name" value="PHOSPHOENOLPYRUVATE CARBOXYLASE"/>
    <property type="match status" value="1"/>
</dbReference>
<evidence type="ECO:0000313" key="1">
    <source>
        <dbReference type="EMBL" id="SDI54168.1"/>
    </source>
</evidence>
<accession>A0A1G8LEM5</accession>
<name>A0A1G8LEM5_9NOCA</name>
<sequence>MEFARAFTSPKELLVSISLATHADTLLELHQPGNPVVLPTVWDAWSAKLAVDAGFAALTVGSHPVADSIGKQDGEGMEFSDLLTRVRQITDAVDVPVSVDIESGYGLPAEDLVAGLLDSRAVGLNIEDTVHREGGRFRSAEEHAELVARLRAAADRQGVHVVVNARTDLFKNQVGDESDRVERAVARMTLAAEAGADCLYPVGFHPLDVLARLADELPLPVNALGRPGEDDLSEIAAAGAGRVSFGPLWQMELGKVSNELLARWRRS</sequence>
<dbReference type="EMBL" id="FNDN01000008">
    <property type="protein sequence ID" value="SDI54168.1"/>
    <property type="molecule type" value="Genomic_DNA"/>
</dbReference>